<dbReference type="InterPro" id="IPR036890">
    <property type="entry name" value="HATPase_C_sf"/>
</dbReference>
<dbReference type="RefSeq" id="WP_183525014.1">
    <property type="nucleotide sequence ID" value="NZ_JACIJM010000001.1"/>
</dbReference>
<accession>A0A7W9BI49</accession>
<dbReference type="SUPFAM" id="SSF55874">
    <property type="entry name" value="ATPase domain of HSP90 chaperone/DNA topoisomerase II/histidine kinase"/>
    <property type="match status" value="1"/>
</dbReference>
<keyword evidence="2" id="KW-1185">Reference proteome</keyword>
<name>A0A7W9BI49_9RHOB</name>
<organism evidence="1 2">
    <name type="scientific">Yoonia ponticola</name>
    <dbReference type="NCBI Taxonomy" id="1524255"/>
    <lineage>
        <taxon>Bacteria</taxon>
        <taxon>Pseudomonadati</taxon>
        <taxon>Pseudomonadota</taxon>
        <taxon>Alphaproteobacteria</taxon>
        <taxon>Rhodobacterales</taxon>
        <taxon>Paracoccaceae</taxon>
        <taxon>Yoonia</taxon>
    </lineage>
</organism>
<proteinExistence type="predicted"/>
<gene>
    <name evidence="1" type="ORF">FHS72_000504</name>
</gene>
<sequence length="331" mass="36572">MSKINVKLPSRLDTITAIFNIGLGKLDLSNSSECHLHFTECSFGTPLPMLLLGREILALVRKFPHVDFKFWTRDGNFQGYADHVGFFRFCGIARGNPVGAVDGTGNYQPIQIMKLNQLREDAGEEPYANIAQERATALATVLSQNAGDDCHQALQYVLREIIRNAMEHSRAEFLVYFAQHWKNLDKAEVVLFDTGIGVHGSFKEKPEFADASDVEALNMAMTPGLTCATEAEIAAQHPDARNSGFGLYLSSRICSDNGGRLRLMSGSRTATVTAGNLTHNDWGFDGTCVEMSLKPSKLINFKERFETYIKDGEKLSPKGSKASSFSKMMTI</sequence>
<dbReference type="Proteomes" id="UP000535415">
    <property type="component" value="Unassembled WGS sequence"/>
</dbReference>
<protein>
    <submittedName>
        <fullName evidence="1">Uncharacterized protein</fullName>
    </submittedName>
</protein>
<dbReference type="Gene3D" id="3.30.565.10">
    <property type="entry name" value="Histidine kinase-like ATPase, C-terminal domain"/>
    <property type="match status" value="1"/>
</dbReference>
<reference evidence="1 2" key="1">
    <citation type="submission" date="2020-08" db="EMBL/GenBank/DDBJ databases">
        <title>Genomic Encyclopedia of Type Strains, Phase IV (KMG-IV): sequencing the most valuable type-strain genomes for metagenomic binning, comparative biology and taxonomic classification.</title>
        <authorList>
            <person name="Goeker M."/>
        </authorList>
    </citation>
    <scope>NUCLEOTIDE SEQUENCE [LARGE SCALE GENOMIC DNA]</scope>
    <source>
        <strain evidence="1 2">DSM 101064</strain>
    </source>
</reference>
<dbReference type="EMBL" id="JACIJM010000001">
    <property type="protein sequence ID" value="MBB5720900.1"/>
    <property type="molecule type" value="Genomic_DNA"/>
</dbReference>
<dbReference type="AlphaFoldDB" id="A0A7W9BI49"/>
<evidence type="ECO:0000313" key="1">
    <source>
        <dbReference type="EMBL" id="MBB5720900.1"/>
    </source>
</evidence>
<evidence type="ECO:0000313" key="2">
    <source>
        <dbReference type="Proteomes" id="UP000535415"/>
    </source>
</evidence>
<comment type="caution">
    <text evidence="1">The sequence shown here is derived from an EMBL/GenBank/DDBJ whole genome shotgun (WGS) entry which is preliminary data.</text>
</comment>